<accession>A0A2I0R0U4</accession>
<dbReference type="RefSeq" id="WP_101335335.1">
    <property type="nucleotide sequence ID" value="NZ_PJNI01000015.1"/>
</dbReference>
<feature type="transmembrane region" description="Helical" evidence="1">
    <location>
        <begin position="48"/>
        <end position="66"/>
    </location>
</feature>
<evidence type="ECO:0000256" key="1">
    <source>
        <dbReference type="SAM" id="Phobius"/>
    </source>
</evidence>
<proteinExistence type="predicted"/>
<comment type="caution">
    <text evidence="2">The sequence shown here is derived from an EMBL/GenBank/DDBJ whole genome shotgun (WGS) entry which is preliminary data.</text>
</comment>
<gene>
    <name evidence="2" type="ORF">CW751_12360</name>
</gene>
<dbReference type="AlphaFoldDB" id="A0A2I0R0U4"/>
<reference evidence="2 3" key="1">
    <citation type="submission" date="2017-12" db="EMBL/GenBank/DDBJ databases">
        <title>The draft genome sequence of Brumimicrobium saltpan LHR20.</title>
        <authorList>
            <person name="Do Z.-J."/>
            <person name="Luo H.-R."/>
        </authorList>
    </citation>
    <scope>NUCLEOTIDE SEQUENCE [LARGE SCALE GENOMIC DNA]</scope>
    <source>
        <strain evidence="2 3">LHR20</strain>
    </source>
</reference>
<protein>
    <recommendedName>
        <fullName evidence="4">Competence protein</fullName>
    </recommendedName>
</protein>
<dbReference type="OrthoDB" id="1144182at2"/>
<evidence type="ECO:0000313" key="2">
    <source>
        <dbReference type="EMBL" id="PKR80010.1"/>
    </source>
</evidence>
<evidence type="ECO:0000313" key="3">
    <source>
        <dbReference type="Proteomes" id="UP000236654"/>
    </source>
</evidence>
<dbReference type="EMBL" id="PJNI01000015">
    <property type="protein sequence ID" value="PKR80010.1"/>
    <property type="molecule type" value="Genomic_DNA"/>
</dbReference>
<keyword evidence="3" id="KW-1185">Reference proteome</keyword>
<sequence length="114" mass="12999">MRERNTTKKGIDDAKELANSYFELIKVRGIKKTASVFTKVSYNLLNTILLKMGISFFGFALALYLGSLLESYPLGFLIVGAIPFLAILLMRIFNRQTLQALLNFFTRIMTKDHE</sequence>
<feature type="transmembrane region" description="Helical" evidence="1">
    <location>
        <begin position="72"/>
        <end position="93"/>
    </location>
</feature>
<name>A0A2I0R0U4_9FLAO</name>
<keyword evidence="1" id="KW-0812">Transmembrane</keyword>
<keyword evidence="1" id="KW-1133">Transmembrane helix</keyword>
<keyword evidence="1" id="KW-0472">Membrane</keyword>
<organism evidence="2 3">
    <name type="scientific">Brumimicrobium salinarum</name>
    <dbReference type="NCBI Taxonomy" id="2058658"/>
    <lineage>
        <taxon>Bacteria</taxon>
        <taxon>Pseudomonadati</taxon>
        <taxon>Bacteroidota</taxon>
        <taxon>Flavobacteriia</taxon>
        <taxon>Flavobacteriales</taxon>
        <taxon>Crocinitomicaceae</taxon>
        <taxon>Brumimicrobium</taxon>
    </lineage>
</organism>
<evidence type="ECO:0008006" key="4">
    <source>
        <dbReference type="Google" id="ProtNLM"/>
    </source>
</evidence>
<dbReference type="Proteomes" id="UP000236654">
    <property type="component" value="Unassembled WGS sequence"/>
</dbReference>